<dbReference type="Gene3D" id="2.120.10.30">
    <property type="entry name" value="TolB, C-terminal domain"/>
    <property type="match status" value="2"/>
</dbReference>
<evidence type="ECO:0000313" key="10">
    <source>
        <dbReference type="EMBL" id="AEA13218.1"/>
    </source>
</evidence>
<evidence type="ECO:0000256" key="4">
    <source>
        <dbReference type="ARBA" id="ARBA00022825"/>
    </source>
</evidence>
<keyword evidence="5" id="KW-0007">Acetylation</keyword>
<dbReference type="RefSeq" id="WP_013680553.1">
    <property type="nucleotide sequence ID" value="NC_015315.1"/>
</dbReference>
<evidence type="ECO:0000256" key="3">
    <source>
        <dbReference type="ARBA" id="ARBA00022801"/>
    </source>
</evidence>
<dbReference type="PANTHER" id="PTHR42776:SF27">
    <property type="entry name" value="DIPEPTIDYL PEPTIDASE FAMILY MEMBER 6"/>
    <property type="match status" value="1"/>
</dbReference>
<keyword evidence="2" id="KW-0645">Protease</keyword>
<dbReference type="Gene3D" id="3.40.50.1820">
    <property type="entry name" value="alpha/beta hydrolase"/>
    <property type="match status" value="1"/>
</dbReference>
<evidence type="ECO:0000256" key="1">
    <source>
        <dbReference type="ARBA" id="ARBA00010040"/>
    </source>
</evidence>
<proteinExistence type="inferred from homology"/>
<comment type="function">
    <text evidence="8">This enzyme catalyzes the hydrolysis of the N-terminal peptide bond of an N-acetylated peptide to generate an N-acetylated amino acid and a peptide with a free N-terminus. It preferentially cleaves off Ac-Ala, Ac-Met and Ac-Ser. Also, involved in the degradation of oxidized and glycated proteins.</text>
</comment>
<dbReference type="HOGENOM" id="CLU_008615_2_1_2"/>
<dbReference type="InterPro" id="IPR029058">
    <property type="entry name" value="AB_hydrolase_fold"/>
</dbReference>
<feature type="domain" description="Peptidase S9 prolyl oligopeptidase catalytic" evidence="9">
    <location>
        <begin position="418"/>
        <end position="629"/>
    </location>
</feature>
<dbReference type="eggNOG" id="arCOG01646">
    <property type="taxonomic scope" value="Archaea"/>
</dbReference>
<evidence type="ECO:0000313" key="11">
    <source>
        <dbReference type="Proteomes" id="UP000008138"/>
    </source>
</evidence>
<evidence type="ECO:0000256" key="6">
    <source>
        <dbReference type="ARBA" id="ARBA00032284"/>
    </source>
</evidence>
<dbReference type="InterPro" id="IPR002471">
    <property type="entry name" value="Pept_S9_AS"/>
</dbReference>
<dbReference type="KEGG" id="tuz:TUZN_1757"/>
<evidence type="ECO:0000256" key="8">
    <source>
        <dbReference type="ARBA" id="ARBA00045885"/>
    </source>
</evidence>
<name>F2L3H9_THEU7</name>
<dbReference type="PANTHER" id="PTHR42776">
    <property type="entry name" value="SERINE PEPTIDASE S9 FAMILY MEMBER"/>
    <property type="match status" value="1"/>
</dbReference>
<dbReference type="GO" id="GO:0004252">
    <property type="term" value="F:serine-type endopeptidase activity"/>
    <property type="evidence" value="ECO:0007669"/>
    <property type="project" value="InterPro"/>
</dbReference>
<dbReference type="PROSITE" id="PS00708">
    <property type="entry name" value="PRO_ENDOPEP_SER"/>
    <property type="match status" value="1"/>
</dbReference>
<gene>
    <name evidence="10" type="ordered locus">TUZN_1757</name>
</gene>
<dbReference type="GO" id="GO:0006508">
    <property type="term" value="P:proteolysis"/>
    <property type="evidence" value="ECO:0007669"/>
    <property type="project" value="UniProtKB-KW"/>
</dbReference>
<dbReference type="FunFam" id="3.40.50.1820:FF:000028">
    <property type="entry name" value="S9 family peptidase"/>
    <property type="match status" value="1"/>
</dbReference>
<dbReference type="GeneID" id="10361271"/>
<dbReference type="Proteomes" id="UP000008138">
    <property type="component" value="Chromosome"/>
</dbReference>
<keyword evidence="4" id="KW-0720">Serine protease</keyword>
<dbReference type="InterPro" id="IPR011659">
    <property type="entry name" value="WD40"/>
</dbReference>
<sequence length="636" mass="71586">MEPKDLAKLVLISNPALDGGRGYFVYTKINIKKDRYDSSIWEVDLSSLEKRAILPGPADIAPLPKDGRIAFLSRRGLGKKSRGIGLWILERGGVPRRLAYFPLGVLDLSWSPDGSRLAVVAYRGRPEKDVKHVEGLPLWMNDFGFSYNVESHLYLVDAASGVKKAATEGWARVRHAAWSPDGRYIAYTVARDQLRPYLVDLVVYDVAAKTHKVLARGLESAHHVAWSPKSDAVAVAGHKMPRGFASHNRIYVYWLDGSERCLTCNFDRNVVNTLNSDVRGPSYAPVVQWAGDFVYFVATVGGSAELYRVDMDGKVERVIGGEGVVDEFAVDGSGRILYTFMTADSPKELYLYEGGRIERLTSFNDFAKESLGFLKPEHFTFKASDGADIEGWALMPKGAGKRPWVLYIHGGPKTAYGWSFMFEFQLLASKGYAVVYTNPRGSDGYSEEFADIRCRYGERDYQDLMEAVDYVLARFELDERRAAVAGGSYGGFMTNWIVTHTDRFAAAITQRSICDWISMFGTTDIGWYFVEDQICCTPWRDRDRCIEKSPLFYAGRVKTPTLVIHSIEDYRTWLDQGVAFYTALKLNGVETKLVLFPGESHELTRKGKPRHRIEDLKQKLEWLDRHLGKNLKSGPG</sequence>
<dbReference type="OrthoDB" id="25019at2157"/>
<dbReference type="STRING" id="999630.TUZN_1757"/>
<dbReference type="Pfam" id="PF00326">
    <property type="entry name" value="Peptidase_S9"/>
    <property type="match status" value="1"/>
</dbReference>
<dbReference type="EMBL" id="CP002590">
    <property type="protein sequence ID" value="AEA13218.1"/>
    <property type="molecule type" value="Genomic_DNA"/>
</dbReference>
<evidence type="ECO:0000256" key="7">
    <source>
        <dbReference type="ARBA" id="ARBA00032596"/>
    </source>
</evidence>
<dbReference type="InterPro" id="IPR011042">
    <property type="entry name" value="6-blade_b-propeller_TolB-like"/>
</dbReference>
<evidence type="ECO:0000259" key="9">
    <source>
        <dbReference type="Pfam" id="PF00326"/>
    </source>
</evidence>
<protein>
    <recommendedName>
        <fullName evidence="7">Acyl-peptide hydrolase</fullName>
    </recommendedName>
    <alternativeName>
        <fullName evidence="6">Acylaminoacyl-peptidase</fullName>
    </alternativeName>
</protein>
<dbReference type="SUPFAM" id="SSF53474">
    <property type="entry name" value="alpha/beta-Hydrolases"/>
    <property type="match status" value="1"/>
</dbReference>
<organism evidence="10 11">
    <name type="scientific">Thermoproteus uzoniensis (strain 768-20)</name>
    <dbReference type="NCBI Taxonomy" id="999630"/>
    <lineage>
        <taxon>Archaea</taxon>
        <taxon>Thermoproteota</taxon>
        <taxon>Thermoprotei</taxon>
        <taxon>Thermoproteales</taxon>
        <taxon>Thermoproteaceae</taxon>
        <taxon>Thermoproteus</taxon>
    </lineage>
</organism>
<reference evidence="10 11" key="1">
    <citation type="journal article" date="2011" name="J. Bacteriol.">
        <title>Complete genome sequence of the thermoacidophilic crenarchaeon Thermoproteus uzoniensis 768-20.</title>
        <authorList>
            <person name="Mardanov A.V."/>
            <person name="Gumerov V.M."/>
            <person name="Beletsky A.V."/>
            <person name="Prokofeva M.I."/>
            <person name="Bonch-Osmolovskaya E.A."/>
            <person name="Ravin N.V."/>
            <person name="Skryabin K.G."/>
        </authorList>
    </citation>
    <scope>NUCLEOTIDE SEQUENCE [LARGE SCALE GENOMIC DNA]</scope>
    <source>
        <strain evidence="10 11">768-20</strain>
    </source>
</reference>
<dbReference type="MEROPS" id="S09.071"/>
<evidence type="ECO:0000256" key="2">
    <source>
        <dbReference type="ARBA" id="ARBA00022670"/>
    </source>
</evidence>
<dbReference type="SUPFAM" id="SSF82171">
    <property type="entry name" value="DPP6 N-terminal domain-like"/>
    <property type="match status" value="1"/>
</dbReference>
<comment type="similarity">
    <text evidence="1">Belongs to the peptidase S9C family.</text>
</comment>
<keyword evidence="11" id="KW-1185">Reference proteome</keyword>
<dbReference type="AlphaFoldDB" id="F2L3H9"/>
<dbReference type="Pfam" id="PF07676">
    <property type="entry name" value="PD40"/>
    <property type="match status" value="2"/>
</dbReference>
<keyword evidence="3" id="KW-0378">Hydrolase</keyword>
<reference key="2">
    <citation type="submission" date="2011-03" db="EMBL/GenBank/DDBJ databases">
        <title>Complete genome sequence of the thermoacidophilic crenarchaeon Thermoproteus uzoniensis 768-20.</title>
        <authorList>
            <person name="Mardanov A.V."/>
            <person name="Gumerov V.M."/>
            <person name="Beletsky A.V."/>
            <person name="Prokofeva M.I."/>
            <person name="Bonch-Osmolovskaya E.A."/>
            <person name="Ravin N.V."/>
            <person name="Skryabin K.G."/>
        </authorList>
    </citation>
    <scope>NUCLEOTIDE SEQUENCE</scope>
    <source>
        <strain>768-20</strain>
    </source>
</reference>
<accession>F2L3H9</accession>
<dbReference type="InterPro" id="IPR001375">
    <property type="entry name" value="Peptidase_S9_cat"/>
</dbReference>
<evidence type="ECO:0000256" key="5">
    <source>
        <dbReference type="ARBA" id="ARBA00022990"/>
    </source>
</evidence>